<keyword evidence="7" id="KW-1185">Reference proteome</keyword>
<protein>
    <recommendedName>
        <fullName evidence="5">B30.2/SPRY domain-containing protein</fullName>
    </recommendedName>
</protein>
<feature type="domain" description="B30.2/SPRY" evidence="5">
    <location>
        <begin position="175"/>
        <end position="365"/>
    </location>
</feature>
<keyword evidence="3" id="KW-0862">Zinc</keyword>
<dbReference type="SMART" id="SM00589">
    <property type="entry name" value="PRY"/>
    <property type="match status" value="1"/>
</dbReference>
<name>A0ABV0UL45_9TELE</name>
<dbReference type="PANTHER" id="PTHR25465">
    <property type="entry name" value="B-BOX DOMAIN CONTAINING"/>
    <property type="match status" value="1"/>
</dbReference>
<dbReference type="SUPFAM" id="SSF49899">
    <property type="entry name" value="Concanavalin A-like lectins/glucanases"/>
    <property type="match status" value="1"/>
</dbReference>
<dbReference type="EMBL" id="JAHRIQ010075222">
    <property type="protein sequence ID" value="MEQ2245957.1"/>
    <property type="molecule type" value="Genomic_DNA"/>
</dbReference>
<dbReference type="InterPro" id="IPR001870">
    <property type="entry name" value="B30.2/SPRY"/>
</dbReference>
<dbReference type="InterPro" id="IPR003879">
    <property type="entry name" value="Butyrophylin_SPRY"/>
</dbReference>
<dbReference type="Gene3D" id="2.60.120.920">
    <property type="match status" value="1"/>
</dbReference>
<feature type="coiled-coil region" evidence="4">
    <location>
        <begin position="40"/>
        <end position="92"/>
    </location>
</feature>
<evidence type="ECO:0000256" key="4">
    <source>
        <dbReference type="SAM" id="Coils"/>
    </source>
</evidence>
<dbReference type="InterPro" id="IPR051051">
    <property type="entry name" value="E3_ubiq-ligase_TRIM/RNF"/>
</dbReference>
<dbReference type="PANTHER" id="PTHR25465:SF80">
    <property type="entry name" value="TRIPARTITE MOTIF-CONTAINING PROTEIN 16-LIKE"/>
    <property type="match status" value="1"/>
</dbReference>
<proteinExistence type="predicted"/>
<dbReference type="Proteomes" id="UP001482620">
    <property type="component" value="Unassembled WGS sequence"/>
</dbReference>
<dbReference type="PROSITE" id="PS50188">
    <property type="entry name" value="B302_SPRY"/>
    <property type="match status" value="1"/>
</dbReference>
<keyword evidence="2" id="KW-0863">Zinc-finger</keyword>
<dbReference type="InterPro" id="IPR003877">
    <property type="entry name" value="SPRY_dom"/>
</dbReference>
<dbReference type="SMART" id="SM00449">
    <property type="entry name" value="SPRY"/>
    <property type="match status" value="1"/>
</dbReference>
<gene>
    <name evidence="6" type="ORF">ILYODFUR_033482</name>
</gene>
<sequence length="365" mass="41907">MKSVQKLKDAEKELRYAIRYMKHSTEAVVEESERIFSKLIRSIEKQSREVKEMIKSQERLMVSQAEETLEKIQREMAEHRRTEAELERLSRTEDHTHFLQKCKSLHFPMKTVEMPNTDALTYLMYRTMRDALGDLNGGVDETLQREFSRVSDKVNSLKESINPNIPEKTNVKDADIPYTTEPRKRIDFLQHYNDLTLDPNTANPYLSVSDSRRSVTTRSELQPYPDHPDRFTNWAQVLCRAGMAGRCYWEVEWAGNGGVSVGICYKNMNRIGGGSDCKLGHNSKSWSLDCVNTVCSFQHNKESVAITTPCGNRIGVYLDYRAGTLTFYNVSDSMVLLHKEKTTFTQPVYPGFWVGLGSTLKLCCL</sequence>
<dbReference type="CDD" id="cd16040">
    <property type="entry name" value="SPRY_PRY_SNTX"/>
    <property type="match status" value="1"/>
</dbReference>
<dbReference type="InterPro" id="IPR013320">
    <property type="entry name" value="ConA-like_dom_sf"/>
</dbReference>
<keyword evidence="1" id="KW-0479">Metal-binding</keyword>
<dbReference type="Pfam" id="PF00622">
    <property type="entry name" value="SPRY"/>
    <property type="match status" value="1"/>
</dbReference>
<comment type="caution">
    <text evidence="6">The sequence shown here is derived from an EMBL/GenBank/DDBJ whole genome shotgun (WGS) entry which is preliminary data.</text>
</comment>
<evidence type="ECO:0000313" key="7">
    <source>
        <dbReference type="Proteomes" id="UP001482620"/>
    </source>
</evidence>
<dbReference type="InterPro" id="IPR006574">
    <property type="entry name" value="PRY"/>
</dbReference>
<evidence type="ECO:0000313" key="6">
    <source>
        <dbReference type="EMBL" id="MEQ2245957.1"/>
    </source>
</evidence>
<evidence type="ECO:0000256" key="2">
    <source>
        <dbReference type="ARBA" id="ARBA00022771"/>
    </source>
</evidence>
<keyword evidence="4" id="KW-0175">Coiled coil</keyword>
<dbReference type="InterPro" id="IPR058030">
    <property type="entry name" value="TRIM8/14/16/25/29/45/65_CC"/>
</dbReference>
<dbReference type="Pfam" id="PF25600">
    <property type="entry name" value="TRIM_CC"/>
    <property type="match status" value="1"/>
</dbReference>
<accession>A0ABV0UL45</accession>
<dbReference type="PRINTS" id="PR01407">
    <property type="entry name" value="BUTYPHLNCDUF"/>
</dbReference>
<dbReference type="InterPro" id="IPR043136">
    <property type="entry name" value="B30.2/SPRY_sf"/>
</dbReference>
<evidence type="ECO:0000256" key="1">
    <source>
        <dbReference type="ARBA" id="ARBA00022723"/>
    </source>
</evidence>
<evidence type="ECO:0000256" key="3">
    <source>
        <dbReference type="ARBA" id="ARBA00022833"/>
    </source>
</evidence>
<evidence type="ECO:0000259" key="5">
    <source>
        <dbReference type="PROSITE" id="PS50188"/>
    </source>
</evidence>
<dbReference type="Pfam" id="PF13765">
    <property type="entry name" value="PRY"/>
    <property type="match status" value="1"/>
</dbReference>
<organism evidence="6 7">
    <name type="scientific">Ilyodon furcidens</name>
    <name type="common">goldbreast splitfin</name>
    <dbReference type="NCBI Taxonomy" id="33524"/>
    <lineage>
        <taxon>Eukaryota</taxon>
        <taxon>Metazoa</taxon>
        <taxon>Chordata</taxon>
        <taxon>Craniata</taxon>
        <taxon>Vertebrata</taxon>
        <taxon>Euteleostomi</taxon>
        <taxon>Actinopterygii</taxon>
        <taxon>Neopterygii</taxon>
        <taxon>Teleostei</taxon>
        <taxon>Neoteleostei</taxon>
        <taxon>Acanthomorphata</taxon>
        <taxon>Ovalentaria</taxon>
        <taxon>Atherinomorphae</taxon>
        <taxon>Cyprinodontiformes</taxon>
        <taxon>Goodeidae</taxon>
        <taxon>Ilyodon</taxon>
    </lineage>
</organism>
<reference evidence="6 7" key="1">
    <citation type="submission" date="2021-06" db="EMBL/GenBank/DDBJ databases">
        <authorList>
            <person name="Palmer J.M."/>
        </authorList>
    </citation>
    <scope>NUCLEOTIDE SEQUENCE [LARGE SCALE GENOMIC DNA]</scope>
    <source>
        <strain evidence="7">if_2019</strain>
        <tissue evidence="6">Muscle</tissue>
    </source>
</reference>